<dbReference type="InterPro" id="IPR046349">
    <property type="entry name" value="C1-like_sf"/>
</dbReference>
<gene>
    <name evidence="6" type="primary">Racgap1</name>
    <name evidence="6" type="ORF">TNIN_213931</name>
</gene>
<dbReference type="Pfam" id="PF00620">
    <property type="entry name" value="RhoGAP"/>
    <property type="match status" value="1"/>
</dbReference>
<dbReference type="GO" id="GO:0032154">
    <property type="term" value="C:cleavage furrow"/>
    <property type="evidence" value="ECO:0007669"/>
    <property type="project" value="TreeGrafter"/>
</dbReference>
<keyword evidence="1" id="KW-0479">Metal-binding</keyword>
<dbReference type="OrthoDB" id="79452at2759"/>
<dbReference type="Pfam" id="PF00130">
    <property type="entry name" value="C1_1"/>
    <property type="match status" value="1"/>
</dbReference>
<dbReference type="GO" id="GO:0051233">
    <property type="term" value="C:spindle midzone"/>
    <property type="evidence" value="ECO:0007669"/>
    <property type="project" value="TreeGrafter"/>
</dbReference>
<dbReference type="GO" id="GO:0097149">
    <property type="term" value="C:centralspindlin complex"/>
    <property type="evidence" value="ECO:0007669"/>
    <property type="project" value="TreeGrafter"/>
</dbReference>
<dbReference type="GO" id="GO:0007266">
    <property type="term" value="P:Rho protein signal transduction"/>
    <property type="evidence" value="ECO:0007669"/>
    <property type="project" value="TreeGrafter"/>
</dbReference>
<dbReference type="GO" id="GO:0046872">
    <property type="term" value="F:metal ion binding"/>
    <property type="evidence" value="ECO:0007669"/>
    <property type="project" value="UniProtKB-KW"/>
</dbReference>
<dbReference type="SMART" id="SM00109">
    <property type="entry name" value="C1"/>
    <property type="match status" value="1"/>
</dbReference>
<reference evidence="6" key="1">
    <citation type="submission" date="2020-08" db="EMBL/GenBank/DDBJ databases">
        <title>Multicomponent nature underlies the extraordinary mechanical properties of spider dragline silk.</title>
        <authorList>
            <person name="Kono N."/>
            <person name="Nakamura H."/>
            <person name="Mori M."/>
            <person name="Yoshida Y."/>
            <person name="Ohtoshi R."/>
            <person name="Malay A.D."/>
            <person name="Moran D.A.P."/>
            <person name="Tomita M."/>
            <person name="Numata K."/>
            <person name="Arakawa K."/>
        </authorList>
    </citation>
    <scope>NUCLEOTIDE SEQUENCE</scope>
</reference>
<dbReference type="AlphaFoldDB" id="A0A8X6YDW0"/>
<dbReference type="PROSITE" id="PS50081">
    <property type="entry name" value="ZF_DAG_PE_2"/>
    <property type="match status" value="1"/>
</dbReference>
<feature type="domain" description="Phorbol-ester/DAG-type" evidence="4">
    <location>
        <begin position="337"/>
        <end position="386"/>
    </location>
</feature>
<dbReference type="PANTHER" id="PTHR46199">
    <property type="entry name" value="RAC GTPASE-ACTIVATING PROTEIN 1"/>
    <property type="match status" value="1"/>
</dbReference>
<dbReference type="CDD" id="cd20821">
    <property type="entry name" value="C1_MgcRacGAP"/>
    <property type="match status" value="1"/>
</dbReference>
<keyword evidence="7" id="KW-1185">Reference proteome</keyword>
<dbReference type="PROSITE" id="PS50238">
    <property type="entry name" value="RHOGAP"/>
    <property type="match status" value="1"/>
</dbReference>
<dbReference type="InterPro" id="IPR002219">
    <property type="entry name" value="PKC_DAG/PE"/>
</dbReference>
<evidence type="ECO:0000259" key="5">
    <source>
        <dbReference type="PROSITE" id="PS50238"/>
    </source>
</evidence>
<evidence type="ECO:0000256" key="2">
    <source>
        <dbReference type="ARBA" id="ARBA00022833"/>
    </source>
</evidence>
<dbReference type="Gene3D" id="3.30.60.20">
    <property type="match status" value="1"/>
</dbReference>
<dbReference type="SMART" id="SM00324">
    <property type="entry name" value="RhoGAP"/>
    <property type="match status" value="1"/>
</dbReference>
<organism evidence="6 7">
    <name type="scientific">Trichonephila inaurata madagascariensis</name>
    <dbReference type="NCBI Taxonomy" id="2747483"/>
    <lineage>
        <taxon>Eukaryota</taxon>
        <taxon>Metazoa</taxon>
        <taxon>Ecdysozoa</taxon>
        <taxon>Arthropoda</taxon>
        <taxon>Chelicerata</taxon>
        <taxon>Arachnida</taxon>
        <taxon>Araneae</taxon>
        <taxon>Araneomorphae</taxon>
        <taxon>Entelegynae</taxon>
        <taxon>Araneoidea</taxon>
        <taxon>Nephilidae</taxon>
        <taxon>Trichonephila</taxon>
        <taxon>Trichonephila inaurata</taxon>
    </lineage>
</organism>
<protein>
    <submittedName>
        <fullName evidence="6">Rac GTPase-activating protein 1</fullName>
    </submittedName>
</protein>
<keyword evidence="3" id="KW-0175">Coiled coil</keyword>
<keyword evidence="2" id="KW-0862">Zinc</keyword>
<dbReference type="GO" id="GO:0005096">
    <property type="term" value="F:GTPase activator activity"/>
    <property type="evidence" value="ECO:0007669"/>
    <property type="project" value="TreeGrafter"/>
</dbReference>
<evidence type="ECO:0000256" key="3">
    <source>
        <dbReference type="SAM" id="Coils"/>
    </source>
</evidence>
<dbReference type="GO" id="GO:0000281">
    <property type="term" value="P:mitotic cytokinesis"/>
    <property type="evidence" value="ECO:0007669"/>
    <property type="project" value="TreeGrafter"/>
</dbReference>
<evidence type="ECO:0000313" key="7">
    <source>
        <dbReference type="Proteomes" id="UP000886998"/>
    </source>
</evidence>
<dbReference type="InterPro" id="IPR000198">
    <property type="entry name" value="RhoGAP_dom"/>
</dbReference>
<dbReference type="Proteomes" id="UP000886998">
    <property type="component" value="Unassembled WGS sequence"/>
</dbReference>
<accession>A0A8X6YDW0</accession>
<name>A0A8X6YDW0_9ARAC</name>
<dbReference type="InterPro" id="IPR008936">
    <property type="entry name" value="Rho_GTPase_activation_prot"/>
</dbReference>
<comment type="caution">
    <text evidence="6">The sequence shown here is derived from an EMBL/GenBank/DDBJ whole genome shotgun (WGS) entry which is preliminary data.</text>
</comment>
<evidence type="ECO:0000313" key="6">
    <source>
        <dbReference type="EMBL" id="GFY70508.1"/>
    </source>
</evidence>
<feature type="coiled-coil region" evidence="3">
    <location>
        <begin position="55"/>
        <end position="117"/>
    </location>
</feature>
<proteinExistence type="predicted"/>
<dbReference type="PANTHER" id="PTHR46199:SF3">
    <property type="entry name" value="RAC GTPASE-ACTIVATING PROTEIN 1"/>
    <property type="match status" value="1"/>
</dbReference>
<dbReference type="EMBL" id="BMAV01018304">
    <property type="protein sequence ID" value="GFY70508.1"/>
    <property type="molecule type" value="Genomic_DNA"/>
</dbReference>
<evidence type="ECO:0000256" key="1">
    <source>
        <dbReference type="ARBA" id="ARBA00022723"/>
    </source>
</evidence>
<dbReference type="SUPFAM" id="SSF57889">
    <property type="entry name" value="Cysteine-rich domain"/>
    <property type="match status" value="1"/>
</dbReference>
<dbReference type="Gene3D" id="1.10.555.10">
    <property type="entry name" value="Rho GTPase activation protein"/>
    <property type="match status" value="1"/>
</dbReference>
<sequence length="673" mass="76272">MPGLDLYLIKAALQNMEFQDKSRISLTAQYDDLCRYGSVLTTGCEKEFIDFVKNQINLIHKLKKTEEEIQILKKQNSILETEKRKHDCQMRHTKILLELEIQKRRQIELEKTQLEKKIVLIQKILPNERNAFDNETKDTIYLLNNPNCKEKKGLQTNLITIHDAIGSLLSLSDADETLADEKYLDFDAFQEQIQDSEESSDESNNPIQKKKIEENLASCFNEIESIYQIETDEISEIKCSKSIDNYESTVLKEINSNSPKNNESTIANEISEIKSSTVQINSESTSSSLAQLPDLIVESGSGFFRNCWHSFRLRRTNSNISSTPKNRCNSLGRIRRIHSFVSKPVIQADKCYLCCKTIAFSKQASKCSKCKITFHPECKEQCPLPCLPTTLSQQNSNVPFNSSTSTKIPSIIFRCINEIESRGLGDVGLYRMSGSDREVKDFKEKLLKGKNLNMSKVDIHVICGTMKEFLRSLKEPLISKSIWKMCVEAANQDNENIGLKLLYDAICDLPNSNREILAFLLLHLQKVADSTECKMPHENLAKIFGPTVVGYSTDDPSNSNILLETGQQCLVMLKLLKIPTDSWESILSNEKAEVSNIPQMKSPDATQVAAPEVLESEPMYASVQKLKFTSPEVLGSESIYASVRKLKFASPRKLKISTKKGKKIFMSPLCYDE</sequence>
<dbReference type="GO" id="GO:0005634">
    <property type="term" value="C:nucleus"/>
    <property type="evidence" value="ECO:0007669"/>
    <property type="project" value="TreeGrafter"/>
</dbReference>
<dbReference type="GO" id="GO:0030496">
    <property type="term" value="C:midbody"/>
    <property type="evidence" value="ECO:0007669"/>
    <property type="project" value="TreeGrafter"/>
</dbReference>
<dbReference type="PROSITE" id="PS00479">
    <property type="entry name" value="ZF_DAG_PE_1"/>
    <property type="match status" value="1"/>
</dbReference>
<dbReference type="SUPFAM" id="SSF48350">
    <property type="entry name" value="GTPase activation domain, GAP"/>
    <property type="match status" value="1"/>
</dbReference>
<feature type="domain" description="Rho-GAP" evidence="5">
    <location>
        <begin position="389"/>
        <end position="583"/>
    </location>
</feature>
<evidence type="ECO:0000259" key="4">
    <source>
        <dbReference type="PROSITE" id="PS50081"/>
    </source>
</evidence>
<dbReference type="GO" id="GO:0051256">
    <property type="term" value="P:mitotic spindle midzone assembly"/>
    <property type="evidence" value="ECO:0007669"/>
    <property type="project" value="TreeGrafter"/>
</dbReference>